<dbReference type="InterPro" id="IPR001091">
    <property type="entry name" value="RM_Methyltransferase"/>
</dbReference>
<dbReference type="InterPro" id="IPR002941">
    <property type="entry name" value="DNA_methylase_N4/N6"/>
</dbReference>
<dbReference type="InterPro" id="IPR002052">
    <property type="entry name" value="DNA_methylase_N6_adenine_CS"/>
</dbReference>
<keyword evidence="5" id="KW-0680">Restriction system</keyword>
<dbReference type="Gene3D" id="3.40.50.150">
    <property type="entry name" value="Vaccinia Virus protein VP39"/>
    <property type="match status" value="1"/>
</dbReference>
<dbReference type="PROSITE" id="PS00092">
    <property type="entry name" value="N6_MTASE"/>
    <property type="match status" value="1"/>
</dbReference>
<dbReference type="InterPro" id="IPR029063">
    <property type="entry name" value="SAM-dependent_MTases_sf"/>
</dbReference>
<gene>
    <name evidence="7" type="ORF">IAB51_07435</name>
</gene>
<dbReference type="Proteomes" id="UP000824002">
    <property type="component" value="Unassembled WGS sequence"/>
</dbReference>
<keyword evidence="4" id="KW-0949">S-adenosyl-L-methionine</keyword>
<dbReference type="GO" id="GO:0003677">
    <property type="term" value="F:DNA binding"/>
    <property type="evidence" value="ECO:0007669"/>
    <property type="project" value="InterPro"/>
</dbReference>
<keyword evidence="2" id="KW-0489">Methyltransferase</keyword>
<dbReference type="SUPFAM" id="SSF53335">
    <property type="entry name" value="S-adenosyl-L-methionine-dependent methyltransferases"/>
    <property type="match status" value="1"/>
</dbReference>
<dbReference type="PRINTS" id="PR00508">
    <property type="entry name" value="S21N4MTFRASE"/>
</dbReference>
<dbReference type="GO" id="GO:0009307">
    <property type="term" value="P:DNA restriction-modification system"/>
    <property type="evidence" value="ECO:0007669"/>
    <property type="project" value="UniProtKB-KW"/>
</dbReference>
<dbReference type="InterPro" id="IPR002295">
    <property type="entry name" value="N4/N6-MTase_EcoPI_Mod-like"/>
</dbReference>
<accession>A0A9D1K114</accession>
<dbReference type="GO" id="GO:0032259">
    <property type="term" value="P:methylation"/>
    <property type="evidence" value="ECO:0007669"/>
    <property type="project" value="UniProtKB-KW"/>
</dbReference>
<name>A0A9D1K114_9FIRM</name>
<evidence type="ECO:0000256" key="4">
    <source>
        <dbReference type="ARBA" id="ARBA00022691"/>
    </source>
</evidence>
<proteinExistence type="inferred from homology"/>
<dbReference type="AlphaFoldDB" id="A0A9D1K114"/>
<evidence type="ECO:0000256" key="5">
    <source>
        <dbReference type="ARBA" id="ARBA00022747"/>
    </source>
</evidence>
<dbReference type="EMBL" id="DVJP01000049">
    <property type="protein sequence ID" value="HIS76628.1"/>
    <property type="molecule type" value="Genomic_DNA"/>
</dbReference>
<reference evidence="7" key="1">
    <citation type="submission" date="2020-10" db="EMBL/GenBank/DDBJ databases">
        <authorList>
            <person name="Gilroy R."/>
        </authorList>
    </citation>
    <scope>NUCLEOTIDE SEQUENCE</scope>
    <source>
        <strain evidence="7">CHK199-13235</strain>
    </source>
</reference>
<comment type="similarity">
    <text evidence="1">Belongs to the N(4)/N(6)-methyltransferase family.</text>
</comment>
<dbReference type="GO" id="GO:0008170">
    <property type="term" value="F:N-methyltransferase activity"/>
    <property type="evidence" value="ECO:0007669"/>
    <property type="project" value="InterPro"/>
</dbReference>
<evidence type="ECO:0000259" key="6">
    <source>
        <dbReference type="Pfam" id="PF01555"/>
    </source>
</evidence>
<organism evidence="7 8">
    <name type="scientific">Candidatus Merdivicinus excrementipullorum</name>
    <dbReference type="NCBI Taxonomy" id="2840867"/>
    <lineage>
        <taxon>Bacteria</taxon>
        <taxon>Bacillati</taxon>
        <taxon>Bacillota</taxon>
        <taxon>Clostridia</taxon>
        <taxon>Eubacteriales</taxon>
        <taxon>Oscillospiraceae</taxon>
        <taxon>Oscillospiraceae incertae sedis</taxon>
        <taxon>Candidatus Merdivicinus</taxon>
    </lineage>
</organism>
<protein>
    <submittedName>
        <fullName evidence="7">Site-specific DNA-methyltransferase</fullName>
    </submittedName>
</protein>
<dbReference type="Pfam" id="PF01555">
    <property type="entry name" value="N6_N4_Mtase"/>
    <property type="match status" value="1"/>
</dbReference>
<comment type="caution">
    <text evidence="7">The sequence shown here is derived from an EMBL/GenBank/DDBJ whole genome shotgun (WGS) entry which is preliminary data.</text>
</comment>
<evidence type="ECO:0000256" key="3">
    <source>
        <dbReference type="ARBA" id="ARBA00022679"/>
    </source>
</evidence>
<sequence length="523" mass="59347">MANKLELTWYGKDEPIRVEPRLLIENAALSNTAADPDTENMLIHGDNLLALKALESKYAGQVKCIYIDPPYNTGNAFDKYDDNIEHSIWLNLMDCRFRYLHSLLKTDGFLFVNLDEQEHAYAKILLDGIFGRQNYIGDIIWQKRKGGGNDSRYLALDHDYILVYAKDASKEIHPVKWRTAQSEEYLKRYKEIDEDGRRYYWDTVARDGLQNPIPVSITCPDGTILSINSQMGQTTINEGLVDGSVRLTKGKNGWTLHHKVYMGRGQVQRSILTDVGTNKTAGDEMEYLFGDKKAFPYPKPEDLISRILELASEEGDLVLDSFLGSGTTAAVAHKMGRRYIGIEMGNHAYTHCKVRLDKVISGEDKGGITKAQNWQGGGGYRFYELAPTLINQDTFDEYVINEDYDADMLAAAVALHEGFAYQPDGNLFWKQSVGNENSYLFVTTRHLTAAYLDSIRSTMEEGEYLIIACRSFDAGLDKIYDNITIKKIPQMLLSRCEFGKTDYNLNIVHPPVYDELDEEDCDE</sequence>
<evidence type="ECO:0000256" key="1">
    <source>
        <dbReference type="ARBA" id="ARBA00006594"/>
    </source>
</evidence>
<feature type="domain" description="DNA methylase N-4/N-6" evidence="6">
    <location>
        <begin position="62"/>
        <end position="349"/>
    </location>
</feature>
<reference evidence="7" key="2">
    <citation type="journal article" date="2021" name="PeerJ">
        <title>Extensive microbial diversity within the chicken gut microbiome revealed by metagenomics and culture.</title>
        <authorList>
            <person name="Gilroy R."/>
            <person name="Ravi A."/>
            <person name="Getino M."/>
            <person name="Pursley I."/>
            <person name="Horton D.L."/>
            <person name="Alikhan N.F."/>
            <person name="Baker D."/>
            <person name="Gharbi K."/>
            <person name="Hall N."/>
            <person name="Watson M."/>
            <person name="Adriaenssens E.M."/>
            <person name="Foster-Nyarko E."/>
            <person name="Jarju S."/>
            <person name="Secka A."/>
            <person name="Antonio M."/>
            <person name="Oren A."/>
            <person name="Chaudhuri R.R."/>
            <person name="La Ragione R."/>
            <person name="Hildebrand F."/>
            <person name="Pallen M.J."/>
        </authorList>
    </citation>
    <scope>NUCLEOTIDE SEQUENCE</scope>
    <source>
        <strain evidence="7">CHK199-13235</strain>
    </source>
</reference>
<evidence type="ECO:0000313" key="8">
    <source>
        <dbReference type="Proteomes" id="UP000824002"/>
    </source>
</evidence>
<dbReference type="PIRSF" id="PIRSF015855">
    <property type="entry name" value="TypeIII_Mtase_mKpnI"/>
    <property type="match status" value="1"/>
</dbReference>
<keyword evidence="3" id="KW-0808">Transferase</keyword>
<evidence type="ECO:0000256" key="2">
    <source>
        <dbReference type="ARBA" id="ARBA00022603"/>
    </source>
</evidence>
<evidence type="ECO:0000313" key="7">
    <source>
        <dbReference type="EMBL" id="HIS76628.1"/>
    </source>
</evidence>